<protein>
    <submittedName>
        <fullName evidence="1">Uncharacterized protein</fullName>
    </submittedName>
</protein>
<evidence type="ECO:0000313" key="1">
    <source>
        <dbReference type="EMBL" id="SPD74911.1"/>
    </source>
</evidence>
<accession>A0A445MZY5</accession>
<sequence length="70" mass="8139">MYLVKNSAKNRRQGIDRRSFDYDYCIPERRSGVDRRISGSDIADELIWITGITGSMEQADFANNVIFDKY</sequence>
<dbReference type="EMBL" id="OJIN01000180">
    <property type="protein sequence ID" value="SPD74911.1"/>
    <property type="molecule type" value="Genomic_DNA"/>
</dbReference>
<name>A0A445MZY5_9BACT</name>
<reference evidence="1" key="1">
    <citation type="submission" date="2018-01" db="EMBL/GenBank/DDBJ databases">
        <authorList>
            <person name="Regsiter A."/>
            <person name="William W."/>
        </authorList>
    </citation>
    <scope>NUCLEOTIDE SEQUENCE</scope>
    <source>
        <strain evidence="1">TRIP AH-1</strain>
    </source>
</reference>
<dbReference type="AlphaFoldDB" id="A0A445MZY5"/>
<gene>
    <name evidence="1" type="ORF">PITCH_A390008</name>
</gene>
<organism evidence="1">
    <name type="scientific">uncultured Desulfobacterium sp</name>
    <dbReference type="NCBI Taxonomy" id="201089"/>
    <lineage>
        <taxon>Bacteria</taxon>
        <taxon>Pseudomonadati</taxon>
        <taxon>Thermodesulfobacteriota</taxon>
        <taxon>Desulfobacteria</taxon>
        <taxon>Desulfobacterales</taxon>
        <taxon>Desulfobacteriaceae</taxon>
        <taxon>Desulfobacterium</taxon>
        <taxon>environmental samples</taxon>
    </lineage>
</organism>
<proteinExistence type="predicted"/>